<protein>
    <submittedName>
        <fullName evidence="1">Uncharacterized protein</fullName>
    </submittedName>
</protein>
<dbReference type="Proteomes" id="UP000291084">
    <property type="component" value="Chromosome 6"/>
</dbReference>
<reference evidence="1 2" key="1">
    <citation type="journal article" date="2015" name="Sci. Rep.">
        <title>The power of single molecule real-time sequencing technology in the de novo assembly of a eukaryotic genome.</title>
        <authorList>
            <person name="Sakai H."/>
            <person name="Naito K."/>
            <person name="Ogiso-Tanaka E."/>
            <person name="Takahashi Y."/>
            <person name="Iseki K."/>
            <person name="Muto C."/>
            <person name="Satou K."/>
            <person name="Teruya K."/>
            <person name="Shiroma A."/>
            <person name="Shimoji M."/>
            <person name="Hirano T."/>
            <person name="Itoh T."/>
            <person name="Kaga A."/>
            <person name="Tomooka N."/>
        </authorList>
    </citation>
    <scope>NUCLEOTIDE SEQUENCE [LARGE SCALE GENOMIC DNA]</scope>
    <source>
        <strain evidence="2">cv. Shumari</strain>
    </source>
</reference>
<feature type="non-terminal residue" evidence="1">
    <location>
        <position position="1"/>
    </location>
</feature>
<organism evidence="1 2">
    <name type="scientific">Vigna angularis var. angularis</name>
    <dbReference type="NCBI Taxonomy" id="157739"/>
    <lineage>
        <taxon>Eukaryota</taxon>
        <taxon>Viridiplantae</taxon>
        <taxon>Streptophyta</taxon>
        <taxon>Embryophyta</taxon>
        <taxon>Tracheophyta</taxon>
        <taxon>Spermatophyta</taxon>
        <taxon>Magnoliopsida</taxon>
        <taxon>eudicotyledons</taxon>
        <taxon>Gunneridae</taxon>
        <taxon>Pentapetalae</taxon>
        <taxon>rosids</taxon>
        <taxon>fabids</taxon>
        <taxon>Fabales</taxon>
        <taxon>Fabaceae</taxon>
        <taxon>Papilionoideae</taxon>
        <taxon>50 kb inversion clade</taxon>
        <taxon>NPAAA clade</taxon>
        <taxon>indigoferoid/millettioid clade</taxon>
        <taxon>Phaseoleae</taxon>
        <taxon>Vigna</taxon>
    </lineage>
</organism>
<evidence type="ECO:0000313" key="1">
    <source>
        <dbReference type="EMBL" id="BAT89518.1"/>
    </source>
</evidence>
<dbReference type="EMBL" id="AP015039">
    <property type="protein sequence ID" value="BAT89518.1"/>
    <property type="molecule type" value="Genomic_DNA"/>
</dbReference>
<name>A0A0S3S9P0_PHAAN</name>
<gene>
    <name evidence="1" type="primary">Vigan.06G049000</name>
    <name evidence="1" type="ORF">VIGAN_06049000</name>
</gene>
<keyword evidence="2" id="KW-1185">Reference proteome</keyword>
<sequence length="85" mass="9395">QNVEQKFVPKQKHDKVLNFADLNVVVFNVYEAVEGSSSEAARTSDDLADMPALELIHTQSDGLMNNNVVDLDKHTLVSPQTDKGK</sequence>
<dbReference type="AlphaFoldDB" id="A0A0S3S9P0"/>
<evidence type="ECO:0000313" key="2">
    <source>
        <dbReference type="Proteomes" id="UP000291084"/>
    </source>
</evidence>
<accession>A0A0S3S9P0</accession>
<proteinExistence type="predicted"/>